<feature type="domain" description="Antitoxin SocA-like Panacea" evidence="1">
    <location>
        <begin position="23"/>
        <end position="115"/>
    </location>
</feature>
<gene>
    <name evidence="2" type="ORF">GCM10010171_09750</name>
</gene>
<reference evidence="2" key="1">
    <citation type="journal article" date="2014" name="Int. J. Syst. Evol. Microbiol.">
        <title>Complete genome sequence of Corynebacterium casei LMG S-19264T (=DSM 44701T), isolated from a smear-ripened cheese.</title>
        <authorList>
            <consortium name="US DOE Joint Genome Institute (JGI-PGF)"/>
            <person name="Walter F."/>
            <person name="Albersmeier A."/>
            <person name="Kalinowski J."/>
            <person name="Ruckert C."/>
        </authorList>
    </citation>
    <scope>NUCLEOTIDE SEQUENCE</scope>
    <source>
        <strain evidence="2">JCM 3276</strain>
    </source>
</reference>
<reference evidence="2" key="2">
    <citation type="submission" date="2020-09" db="EMBL/GenBank/DDBJ databases">
        <authorList>
            <person name="Sun Q."/>
            <person name="Ohkuma M."/>
        </authorList>
    </citation>
    <scope>NUCLEOTIDE SEQUENCE</scope>
    <source>
        <strain evidence="2">JCM 3276</strain>
    </source>
</reference>
<proteinExistence type="predicted"/>
<evidence type="ECO:0000313" key="3">
    <source>
        <dbReference type="Proteomes" id="UP000660680"/>
    </source>
</evidence>
<evidence type="ECO:0000313" key="2">
    <source>
        <dbReference type="EMBL" id="GGS19213.1"/>
    </source>
</evidence>
<dbReference type="InterPro" id="IPR025272">
    <property type="entry name" value="SocA_Panacea"/>
</dbReference>
<sequence>MAKVLDVAAYILSRRGPMTAMKLQKLVYYSQAWHLVWDEQPLFDEDIEAWANGPVVRELYKHHRQRWQLDRGETLGGDPDKLDDSERETIDIVLNAYGDKPANWLSELTHREDPWRNARKRERLADGERGSAIIYQSDMFEYYDGLTSSSAEDV</sequence>
<organism evidence="2 3">
    <name type="scientific">Actinokineospora fastidiosa</name>
    <dbReference type="NCBI Taxonomy" id="1816"/>
    <lineage>
        <taxon>Bacteria</taxon>
        <taxon>Bacillati</taxon>
        <taxon>Actinomycetota</taxon>
        <taxon>Actinomycetes</taxon>
        <taxon>Pseudonocardiales</taxon>
        <taxon>Pseudonocardiaceae</taxon>
        <taxon>Actinokineospora</taxon>
    </lineage>
</organism>
<dbReference type="AlphaFoldDB" id="A0A918L8N9"/>
<accession>A0A918L8N9</accession>
<dbReference type="RefSeq" id="WP_189209035.1">
    <property type="nucleotide sequence ID" value="NZ_BMRB01000001.1"/>
</dbReference>
<dbReference type="EMBL" id="BMRB01000001">
    <property type="protein sequence ID" value="GGS19213.1"/>
    <property type="molecule type" value="Genomic_DNA"/>
</dbReference>
<protein>
    <recommendedName>
        <fullName evidence="1">Antitoxin SocA-like Panacea domain-containing protein</fullName>
    </recommendedName>
</protein>
<dbReference type="Pfam" id="PF13274">
    <property type="entry name" value="SocA_Panacea"/>
    <property type="match status" value="1"/>
</dbReference>
<evidence type="ECO:0000259" key="1">
    <source>
        <dbReference type="Pfam" id="PF13274"/>
    </source>
</evidence>
<name>A0A918L8N9_9PSEU</name>
<comment type="caution">
    <text evidence="2">The sequence shown here is derived from an EMBL/GenBank/DDBJ whole genome shotgun (WGS) entry which is preliminary data.</text>
</comment>
<keyword evidence="3" id="KW-1185">Reference proteome</keyword>
<dbReference type="Proteomes" id="UP000660680">
    <property type="component" value="Unassembled WGS sequence"/>
</dbReference>